<evidence type="ECO:0000256" key="3">
    <source>
        <dbReference type="ARBA" id="ARBA00022729"/>
    </source>
</evidence>
<keyword evidence="10" id="KW-1185">Reference proteome</keyword>
<dbReference type="Gene3D" id="6.10.140.970">
    <property type="match status" value="1"/>
</dbReference>
<evidence type="ECO:0000256" key="4">
    <source>
        <dbReference type="ARBA" id="ARBA00023110"/>
    </source>
</evidence>
<accession>A0ABM8Q1N2</accession>
<evidence type="ECO:0000256" key="7">
    <source>
        <dbReference type="SAM" id="SignalP"/>
    </source>
</evidence>
<evidence type="ECO:0000313" key="9">
    <source>
        <dbReference type="EMBL" id="CAD7286669.1"/>
    </source>
</evidence>
<dbReference type="Gene3D" id="3.10.50.40">
    <property type="match status" value="1"/>
</dbReference>
<evidence type="ECO:0000259" key="8">
    <source>
        <dbReference type="PROSITE" id="PS50198"/>
    </source>
</evidence>
<evidence type="ECO:0000313" key="10">
    <source>
        <dbReference type="Proteomes" id="UP000789359"/>
    </source>
</evidence>
<dbReference type="PROSITE" id="PS50198">
    <property type="entry name" value="PPIC_PPIASE_2"/>
    <property type="match status" value="1"/>
</dbReference>
<evidence type="ECO:0000256" key="5">
    <source>
        <dbReference type="ARBA" id="ARBA00023235"/>
    </source>
</evidence>
<dbReference type="PROSITE" id="PS01096">
    <property type="entry name" value="PPIC_PPIASE_1"/>
    <property type="match status" value="1"/>
</dbReference>
<dbReference type="InterPro" id="IPR000297">
    <property type="entry name" value="PPIase_PpiC"/>
</dbReference>
<comment type="caution">
    <text evidence="9">The sequence shown here is derived from an EMBL/GenBank/DDBJ whole genome shotgun (WGS) entry which is preliminary data.</text>
</comment>
<dbReference type="EC" id="5.2.1.8" evidence="2"/>
<dbReference type="GO" id="GO:0003755">
    <property type="term" value="F:peptidyl-prolyl cis-trans isomerase activity"/>
    <property type="evidence" value="ECO:0007669"/>
    <property type="project" value="UniProtKB-EC"/>
</dbReference>
<organism evidence="9 10">
    <name type="scientific">Campylobacter suis</name>
    <dbReference type="NCBI Taxonomy" id="2790657"/>
    <lineage>
        <taxon>Bacteria</taxon>
        <taxon>Pseudomonadati</taxon>
        <taxon>Campylobacterota</taxon>
        <taxon>Epsilonproteobacteria</taxon>
        <taxon>Campylobacterales</taxon>
        <taxon>Campylobacteraceae</taxon>
        <taxon>Campylobacter</taxon>
    </lineage>
</organism>
<dbReference type="SUPFAM" id="SSF109998">
    <property type="entry name" value="Triger factor/SurA peptide-binding domain-like"/>
    <property type="match status" value="1"/>
</dbReference>
<dbReference type="InterPro" id="IPR046357">
    <property type="entry name" value="PPIase_dom_sf"/>
</dbReference>
<dbReference type="PANTHER" id="PTHR47245:SF1">
    <property type="entry name" value="FOLDASE PROTEIN PRSA"/>
    <property type="match status" value="1"/>
</dbReference>
<protein>
    <recommendedName>
        <fullName evidence="2">peptidylprolyl isomerase</fullName>
        <ecNumber evidence="2">5.2.1.8</ecNumber>
    </recommendedName>
</protein>
<reference evidence="9 10" key="1">
    <citation type="submission" date="2020-11" db="EMBL/GenBank/DDBJ databases">
        <authorList>
            <person name="Peeters C."/>
        </authorList>
    </citation>
    <scope>NUCLEOTIDE SEQUENCE [LARGE SCALE GENOMIC DNA]</scope>
    <source>
        <strain evidence="9 10">LMG 8286</strain>
    </source>
</reference>
<evidence type="ECO:0000256" key="1">
    <source>
        <dbReference type="ARBA" id="ARBA00000971"/>
    </source>
</evidence>
<comment type="catalytic activity">
    <reaction evidence="1">
        <text>[protein]-peptidylproline (omega=180) = [protein]-peptidylproline (omega=0)</text>
        <dbReference type="Rhea" id="RHEA:16237"/>
        <dbReference type="Rhea" id="RHEA-COMP:10747"/>
        <dbReference type="Rhea" id="RHEA-COMP:10748"/>
        <dbReference type="ChEBI" id="CHEBI:83833"/>
        <dbReference type="ChEBI" id="CHEBI:83834"/>
        <dbReference type="EC" id="5.2.1.8"/>
    </reaction>
</comment>
<dbReference type="InterPro" id="IPR027304">
    <property type="entry name" value="Trigger_fact/SurA_dom_sf"/>
</dbReference>
<feature type="chain" id="PRO_5045551960" description="peptidylprolyl isomerase" evidence="7">
    <location>
        <begin position="21"/>
        <end position="272"/>
    </location>
</feature>
<dbReference type="InterPro" id="IPR023058">
    <property type="entry name" value="PPIase_PpiC_CS"/>
</dbReference>
<dbReference type="Gene3D" id="1.10.8.1040">
    <property type="match status" value="1"/>
</dbReference>
<feature type="domain" description="PpiC" evidence="8">
    <location>
        <begin position="130"/>
        <end position="227"/>
    </location>
</feature>
<name>A0ABM8Q1N2_9BACT</name>
<dbReference type="Pfam" id="PF13145">
    <property type="entry name" value="Rotamase_2"/>
    <property type="match status" value="1"/>
</dbReference>
<feature type="signal peptide" evidence="7">
    <location>
        <begin position="1"/>
        <end position="20"/>
    </location>
</feature>
<dbReference type="InterPro" id="IPR050245">
    <property type="entry name" value="PrsA_foldase"/>
</dbReference>
<keyword evidence="3 7" id="KW-0732">Signal</keyword>
<gene>
    <name evidence="9" type="primary">cbf2</name>
    <name evidence="9" type="ORF">LMG8286_00478</name>
</gene>
<dbReference type="SUPFAM" id="SSF54534">
    <property type="entry name" value="FKBP-like"/>
    <property type="match status" value="1"/>
</dbReference>
<dbReference type="EMBL" id="CAJHOE010000001">
    <property type="protein sequence ID" value="CAD7286669.1"/>
    <property type="molecule type" value="Genomic_DNA"/>
</dbReference>
<dbReference type="Proteomes" id="UP000789359">
    <property type="component" value="Unassembled WGS sequence"/>
</dbReference>
<sequence>MKKSLLSGLIALSMAATLNAATVATVDGVAITDTEVNALLAVTAPGATIDKIPADAKKQVINSLIDRKLIIKDAQAKGIDKDAEFVQALANVREQVLVEAYMKKIFDTMKASDADAKTFYDKNKEMFNQPASARARHILVEKEADATAIISQLKGLSGDALTKKFAELASTKSIDKGSASQGGELGWFGQSQMVKPFADAAFALKNGQISQKPVKSNFGYHVILKEESKPAGTIPFNDVKEQIVHQLKMEKFQQNIKAQTDALKAKAKIEYK</sequence>
<proteinExistence type="predicted"/>
<keyword evidence="5 6" id="KW-0413">Isomerase</keyword>
<keyword evidence="4 6" id="KW-0697">Rotamase</keyword>
<dbReference type="RefSeq" id="WP_230056264.1">
    <property type="nucleotide sequence ID" value="NZ_CAJHOE010000001.1"/>
</dbReference>
<dbReference type="PANTHER" id="PTHR47245">
    <property type="entry name" value="PEPTIDYLPROLYL ISOMERASE"/>
    <property type="match status" value="1"/>
</dbReference>
<evidence type="ECO:0000256" key="6">
    <source>
        <dbReference type="PROSITE-ProRule" id="PRU00278"/>
    </source>
</evidence>
<evidence type="ECO:0000256" key="2">
    <source>
        <dbReference type="ARBA" id="ARBA00013194"/>
    </source>
</evidence>